<evidence type="ECO:0000313" key="1">
    <source>
        <dbReference type="EMBL" id="ORY63478.1"/>
    </source>
</evidence>
<dbReference type="InterPro" id="IPR036291">
    <property type="entry name" value="NAD(P)-bd_dom_sf"/>
</dbReference>
<sequence>MPAVPTSALTAYQALFIQGTSDAAALQSDADAKAKISYLRVLITTAAGGVASWAVQLARVAGAGAVVTVCGVCAGSRQRWAIAAAQLNEGGSLISICSICGLKESGR</sequence>
<dbReference type="RefSeq" id="XP_040715135.1">
    <property type="nucleotide sequence ID" value="XM_040858460.1"/>
</dbReference>
<dbReference type="InParanoid" id="A0A1Y2DW38"/>
<keyword evidence="2" id="KW-1185">Reference proteome</keyword>
<dbReference type="OrthoDB" id="3509362at2759"/>
<accession>A0A1Y2DW38</accession>
<protein>
    <submittedName>
        <fullName evidence="1">Uncharacterized protein</fullName>
    </submittedName>
</protein>
<dbReference type="EMBL" id="MCFJ01000008">
    <property type="protein sequence ID" value="ORY63478.1"/>
    <property type="molecule type" value="Genomic_DNA"/>
</dbReference>
<gene>
    <name evidence="1" type="ORF">BCR38DRAFT_410394</name>
</gene>
<reference evidence="1 2" key="1">
    <citation type="submission" date="2016-07" db="EMBL/GenBank/DDBJ databases">
        <title>Pervasive Adenine N6-methylation of Active Genes in Fungi.</title>
        <authorList>
            <consortium name="DOE Joint Genome Institute"/>
            <person name="Mondo S.J."/>
            <person name="Dannebaum R.O."/>
            <person name="Kuo R.C."/>
            <person name="Labutti K."/>
            <person name="Haridas S."/>
            <person name="Kuo A."/>
            <person name="Salamov A."/>
            <person name="Ahrendt S.R."/>
            <person name="Lipzen A."/>
            <person name="Sullivan W."/>
            <person name="Andreopoulos W.B."/>
            <person name="Clum A."/>
            <person name="Lindquist E."/>
            <person name="Daum C."/>
            <person name="Ramamoorthy G.K."/>
            <person name="Gryganskyi A."/>
            <person name="Culley D."/>
            <person name="Magnuson J.K."/>
            <person name="James T.Y."/>
            <person name="O'Malley M.A."/>
            <person name="Stajich J.E."/>
            <person name="Spatafora J.W."/>
            <person name="Visel A."/>
            <person name="Grigoriev I.V."/>
        </authorList>
    </citation>
    <scope>NUCLEOTIDE SEQUENCE [LARGE SCALE GENOMIC DNA]</scope>
    <source>
        <strain evidence="1 2">CBS 129021</strain>
    </source>
</reference>
<dbReference type="Gene3D" id="3.40.50.720">
    <property type="entry name" value="NAD(P)-binding Rossmann-like Domain"/>
    <property type="match status" value="1"/>
</dbReference>
<comment type="caution">
    <text evidence="1">The sequence shown here is derived from an EMBL/GenBank/DDBJ whole genome shotgun (WGS) entry which is preliminary data.</text>
</comment>
<dbReference type="Proteomes" id="UP000193689">
    <property type="component" value="Unassembled WGS sequence"/>
</dbReference>
<organism evidence="1 2">
    <name type="scientific">Pseudomassariella vexata</name>
    <dbReference type="NCBI Taxonomy" id="1141098"/>
    <lineage>
        <taxon>Eukaryota</taxon>
        <taxon>Fungi</taxon>
        <taxon>Dikarya</taxon>
        <taxon>Ascomycota</taxon>
        <taxon>Pezizomycotina</taxon>
        <taxon>Sordariomycetes</taxon>
        <taxon>Xylariomycetidae</taxon>
        <taxon>Amphisphaeriales</taxon>
        <taxon>Pseudomassariaceae</taxon>
        <taxon>Pseudomassariella</taxon>
    </lineage>
</organism>
<name>A0A1Y2DW38_9PEZI</name>
<dbReference type="AlphaFoldDB" id="A0A1Y2DW38"/>
<dbReference type="STRING" id="1141098.A0A1Y2DW38"/>
<dbReference type="SUPFAM" id="SSF51735">
    <property type="entry name" value="NAD(P)-binding Rossmann-fold domains"/>
    <property type="match status" value="1"/>
</dbReference>
<evidence type="ECO:0000313" key="2">
    <source>
        <dbReference type="Proteomes" id="UP000193689"/>
    </source>
</evidence>
<dbReference type="GeneID" id="63774672"/>
<proteinExistence type="predicted"/>